<feature type="domain" description="RNA polymerase sigma-70 region 4" evidence="10">
    <location>
        <begin position="739"/>
        <end position="790"/>
    </location>
</feature>
<dbReference type="Pfam" id="PF04539">
    <property type="entry name" value="Sigma70_r3"/>
    <property type="match status" value="1"/>
</dbReference>
<evidence type="ECO:0000256" key="5">
    <source>
        <dbReference type="ARBA" id="ARBA00023163"/>
    </source>
</evidence>
<dbReference type="PANTHER" id="PTHR30603">
    <property type="entry name" value="RNA POLYMERASE SIGMA FACTOR RPO"/>
    <property type="match status" value="1"/>
</dbReference>
<keyword evidence="5" id="KW-0804">Transcription</keyword>
<protein>
    <recommendedName>
        <fullName evidence="13">RNA polymerase sigma-70 domain-containing protein</fullName>
    </recommendedName>
</protein>
<dbReference type="InterPro" id="IPR014284">
    <property type="entry name" value="RNA_pol_sigma-70_dom"/>
</dbReference>
<dbReference type="SUPFAM" id="SSF88659">
    <property type="entry name" value="Sigma3 and sigma4 domains of RNA polymerase sigma factors"/>
    <property type="match status" value="2"/>
</dbReference>
<feature type="compositionally biased region" description="Low complexity" evidence="6">
    <location>
        <begin position="183"/>
        <end position="211"/>
    </location>
</feature>
<feature type="compositionally biased region" description="Low complexity" evidence="6">
    <location>
        <begin position="401"/>
        <end position="452"/>
    </location>
</feature>
<dbReference type="InterPro" id="IPR007630">
    <property type="entry name" value="RNA_pol_sigma70_r4"/>
</dbReference>
<feature type="domain" description="RNA polymerase sigma-70 region 3" evidence="8">
    <location>
        <begin position="636"/>
        <end position="688"/>
    </location>
</feature>
<feature type="compositionally biased region" description="Basic and acidic residues" evidence="6">
    <location>
        <begin position="51"/>
        <end position="64"/>
    </location>
</feature>
<dbReference type="Proteomes" id="UP001530293">
    <property type="component" value="Unassembled WGS sequence"/>
</dbReference>
<dbReference type="AlphaFoldDB" id="A0ABD3N331"/>
<feature type="chain" id="PRO_5044817841" description="RNA polymerase sigma-70 domain-containing protein" evidence="7">
    <location>
        <begin position="17"/>
        <end position="805"/>
    </location>
</feature>
<dbReference type="SUPFAM" id="SSF88946">
    <property type="entry name" value="Sigma2 domain of RNA polymerase sigma factors"/>
    <property type="match status" value="1"/>
</dbReference>
<name>A0ABD3N331_9STRA</name>
<feature type="compositionally biased region" description="Polar residues" evidence="6">
    <location>
        <begin position="164"/>
        <end position="175"/>
    </location>
</feature>
<dbReference type="GO" id="GO:0003677">
    <property type="term" value="F:DNA binding"/>
    <property type="evidence" value="ECO:0007669"/>
    <property type="project" value="UniProtKB-KW"/>
</dbReference>
<feature type="domain" description="RNA polymerase sigma-70 region 2" evidence="9">
    <location>
        <begin position="541"/>
        <end position="625"/>
    </location>
</feature>
<feature type="region of interest" description="Disordered" evidence="6">
    <location>
        <begin position="51"/>
        <end position="107"/>
    </location>
</feature>
<dbReference type="Pfam" id="PF04542">
    <property type="entry name" value="Sigma70_r2"/>
    <property type="match status" value="1"/>
</dbReference>
<dbReference type="InterPro" id="IPR013325">
    <property type="entry name" value="RNA_pol_sigma_r2"/>
</dbReference>
<keyword evidence="4" id="KW-0238">DNA-binding</keyword>
<evidence type="ECO:0000256" key="1">
    <source>
        <dbReference type="ARBA" id="ARBA00007788"/>
    </source>
</evidence>
<comment type="caution">
    <text evidence="11">The sequence shown here is derived from an EMBL/GenBank/DDBJ whole genome shotgun (WGS) entry which is preliminary data.</text>
</comment>
<dbReference type="Gene3D" id="1.20.120.1810">
    <property type="match status" value="1"/>
</dbReference>
<accession>A0ABD3N331</accession>
<dbReference type="EMBL" id="JALLBG020000052">
    <property type="protein sequence ID" value="KAL3769718.1"/>
    <property type="molecule type" value="Genomic_DNA"/>
</dbReference>
<dbReference type="InterPro" id="IPR007627">
    <property type="entry name" value="RNA_pol_sigma70_r2"/>
</dbReference>
<dbReference type="GO" id="GO:0016987">
    <property type="term" value="F:sigma factor activity"/>
    <property type="evidence" value="ECO:0007669"/>
    <property type="project" value="UniProtKB-KW"/>
</dbReference>
<feature type="compositionally biased region" description="Low complexity" evidence="6">
    <location>
        <begin position="138"/>
        <end position="152"/>
    </location>
</feature>
<feature type="region of interest" description="Disordered" evidence="6">
    <location>
        <begin position="312"/>
        <end position="458"/>
    </location>
</feature>
<proteinExistence type="inferred from homology"/>
<dbReference type="NCBIfam" id="TIGR02937">
    <property type="entry name" value="sigma70-ECF"/>
    <property type="match status" value="1"/>
</dbReference>
<sequence length="805" mass="88116">MIIFLAIILCSATSTALPTVEAFASIHHHHPYYAALPSHPPFSSSSKLYAEVRKRSGNHHERQQRQQQQQYHHHHVVVGGGNVGSSVSGGGGGSNNNTNNNILQRRSRVNKKSNVFEQFTPEYIASPFDVDFRQASTSSSSTAATTASSIATPDSVSLREKRMTTASTTINNNKSRLVKRSRNGNNGSKTNNNKHPSSGSSNNNNNIINNNNHKVNQRLQSLLTDDTGEQEMEMYPDHSPEAAMQLADLKSYSKLNEEARRKASLAVQSNDDDEDDVEEVEGGSGSDGYYYDDAAVVEKKAVERMQFTPQPSMSASITAGGVGGSMVENGRGRKKRSEIREGGGGSGSGGGITTTSATVGGVGKPRAVQVEGGHHKPPSSPSTTNSISHRSNKMVITAVGSPSLPSSSSTDQLQSQAHRGRTAASTSPTTTTPTTPTIMSRSRGRTSTTSTRVRATVKETGSDSISTYIKSLVQHELLYKEDEILLGRQVRMLSKLEEKRSELELQLLRPPTFAQWAEATNHTVPSLKQQIRKSQRAKAALIEANLRLVITVARQAVKKSPFLRSNNSQSSGASSVQFQDACQQGIIGLTRATEKFDPELGFRFSTYAIWWIQKEVAKNVSEQSRSVRVPPSAIKKINDIRIQERILMNELGRKPHDEELAERVGMTVEKLNFYRQSAKEVSSLDKKIDARTGKGSMSTGGDGAAGNTMDIFVKDTEHPSPTELIDEQMLKEDIRRLVRTLSPREQAVIRLRFGLDDGKPLGLSDISAKFGVEKERIKKIEARALLKLRQPSRSQVVKCYVSDHT</sequence>
<evidence type="ECO:0000259" key="8">
    <source>
        <dbReference type="Pfam" id="PF04539"/>
    </source>
</evidence>
<evidence type="ECO:0000256" key="6">
    <source>
        <dbReference type="SAM" id="MobiDB-lite"/>
    </source>
</evidence>
<organism evidence="11 12">
    <name type="scientific">Discostella pseudostelligera</name>
    <dbReference type="NCBI Taxonomy" id="259834"/>
    <lineage>
        <taxon>Eukaryota</taxon>
        <taxon>Sar</taxon>
        <taxon>Stramenopiles</taxon>
        <taxon>Ochrophyta</taxon>
        <taxon>Bacillariophyta</taxon>
        <taxon>Coscinodiscophyceae</taxon>
        <taxon>Thalassiosirophycidae</taxon>
        <taxon>Stephanodiscales</taxon>
        <taxon>Stephanodiscaceae</taxon>
        <taxon>Discostella</taxon>
    </lineage>
</organism>
<keyword evidence="12" id="KW-1185">Reference proteome</keyword>
<feature type="compositionally biased region" description="Acidic residues" evidence="6">
    <location>
        <begin position="270"/>
        <end position="281"/>
    </location>
</feature>
<keyword evidence="3" id="KW-0731">Sigma factor</keyword>
<evidence type="ECO:0000259" key="10">
    <source>
        <dbReference type="Pfam" id="PF04545"/>
    </source>
</evidence>
<feature type="compositionally biased region" description="Gly residues" evidence="6">
    <location>
        <begin position="78"/>
        <end position="94"/>
    </location>
</feature>
<dbReference type="InterPro" id="IPR036388">
    <property type="entry name" value="WH-like_DNA-bd_sf"/>
</dbReference>
<evidence type="ECO:0000256" key="3">
    <source>
        <dbReference type="ARBA" id="ARBA00023082"/>
    </source>
</evidence>
<dbReference type="PANTHER" id="PTHR30603:SF47">
    <property type="entry name" value="RNA POLYMERASE SIGMA FACTOR SIGD, CHLOROPLASTIC"/>
    <property type="match status" value="1"/>
</dbReference>
<evidence type="ECO:0000259" key="9">
    <source>
        <dbReference type="Pfam" id="PF04542"/>
    </source>
</evidence>
<evidence type="ECO:0000313" key="12">
    <source>
        <dbReference type="Proteomes" id="UP001530293"/>
    </source>
</evidence>
<feature type="region of interest" description="Disordered" evidence="6">
    <location>
        <begin position="138"/>
        <end position="211"/>
    </location>
</feature>
<evidence type="ECO:0000256" key="2">
    <source>
        <dbReference type="ARBA" id="ARBA00023015"/>
    </source>
</evidence>
<dbReference type="PRINTS" id="PR00046">
    <property type="entry name" value="SIGMA70FCT"/>
</dbReference>
<gene>
    <name evidence="11" type="ORF">ACHAWU_005766</name>
</gene>
<evidence type="ECO:0008006" key="13">
    <source>
        <dbReference type="Google" id="ProtNLM"/>
    </source>
</evidence>
<dbReference type="Pfam" id="PF04545">
    <property type="entry name" value="Sigma70_r4"/>
    <property type="match status" value="1"/>
</dbReference>
<feature type="region of interest" description="Disordered" evidence="6">
    <location>
        <begin position="263"/>
        <end position="291"/>
    </location>
</feature>
<feature type="signal peptide" evidence="7">
    <location>
        <begin position="1"/>
        <end position="16"/>
    </location>
</feature>
<dbReference type="CDD" id="cd06171">
    <property type="entry name" value="Sigma70_r4"/>
    <property type="match status" value="1"/>
</dbReference>
<evidence type="ECO:0000256" key="4">
    <source>
        <dbReference type="ARBA" id="ARBA00023125"/>
    </source>
</evidence>
<comment type="similarity">
    <text evidence="1">Belongs to the sigma-70 factor family.</text>
</comment>
<dbReference type="InterPro" id="IPR050239">
    <property type="entry name" value="Sigma-70_RNA_pol_init_factors"/>
</dbReference>
<keyword evidence="7" id="KW-0732">Signal</keyword>
<evidence type="ECO:0000256" key="7">
    <source>
        <dbReference type="SAM" id="SignalP"/>
    </source>
</evidence>
<dbReference type="InterPro" id="IPR000943">
    <property type="entry name" value="RNA_pol_sigma70"/>
</dbReference>
<dbReference type="Gene3D" id="1.10.10.10">
    <property type="entry name" value="Winged helix-like DNA-binding domain superfamily/Winged helix DNA-binding domain"/>
    <property type="match status" value="2"/>
</dbReference>
<feature type="compositionally biased region" description="Gly residues" evidence="6">
    <location>
        <begin position="342"/>
        <end position="352"/>
    </location>
</feature>
<keyword evidence="2" id="KW-0805">Transcription regulation</keyword>
<evidence type="ECO:0000313" key="11">
    <source>
        <dbReference type="EMBL" id="KAL3769718.1"/>
    </source>
</evidence>
<dbReference type="InterPro" id="IPR013324">
    <property type="entry name" value="RNA_pol_sigma_r3/r4-like"/>
</dbReference>
<reference evidence="11 12" key="1">
    <citation type="submission" date="2024-10" db="EMBL/GenBank/DDBJ databases">
        <title>Updated reference genomes for cyclostephanoid diatoms.</title>
        <authorList>
            <person name="Roberts W.R."/>
            <person name="Alverson A.J."/>
        </authorList>
    </citation>
    <scope>NUCLEOTIDE SEQUENCE [LARGE SCALE GENOMIC DNA]</scope>
    <source>
        <strain evidence="11 12">AJA232-27</strain>
    </source>
</reference>
<dbReference type="InterPro" id="IPR007624">
    <property type="entry name" value="RNA_pol_sigma70_r3"/>
</dbReference>